<reference evidence="8 9" key="1">
    <citation type="submission" date="2017-04" db="EMBL/GenBank/DDBJ databases">
        <title>Comparative genome analysis of Subtercola boreus.</title>
        <authorList>
            <person name="Cho Y.-J."/>
            <person name="Cho A."/>
            <person name="Kim O.-S."/>
            <person name="Lee J.-I."/>
        </authorList>
    </citation>
    <scope>NUCLEOTIDE SEQUENCE [LARGE SCALE GENOMIC DNA]</scope>
    <source>
        <strain evidence="8 9">P27444</strain>
    </source>
</reference>
<evidence type="ECO:0000256" key="5">
    <source>
        <dbReference type="ARBA" id="ARBA00023002"/>
    </source>
</evidence>
<dbReference type="PANTHER" id="PTHR43161:SF9">
    <property type="entry name" value="SORBITOL DEHYDROGENASE"/>
    <property type="match status" value="1"/>
</dbReference>
<dbReference type="Proteomes" id="UP000256709">
    <property type="component" value="Unassembled WGS sequence"/>
</dbReference>
<keyword evidence="5" id="KW-0560">Oxidoreductase</keyword>
<sequence length="349" mass="35518">MRAVVVHGPEDLRIDEVADPIAGPGQVVIAMEWGGICGSDLSYYKHGASGTAVLKHPLVLGHEIAGRIVQVGAGVTNLSLGDAVTVHPSQPVGGAPLPDRLAGRTNLYPEIRYFGSAAFDPHTDGGFSELRAVDAGMIRLLPSGVDTLSGALAEPFAVALHAVNRAGDVRGRDVLVNGAGPIGSLVVAALKYRGAATVTAADIQDSALAIAEELGATTTVNVAAGGVLPTDTELVFETSGASGALGSVLRATARGGTLVQVGNLPGTPTPAALGDLVTREITWIGSYRFVDEIDDALEAMAGGVDLSPIVTHRFDLADAGAAMQVAADRRAGSSKVMLRLGASDSSPLR</sequence>
<evidence type="ECO:0000256" key="4">
    <source>
        <dbReference type="ARBA" id="ARBA00022833"/>
    </source>
</evidence>
<dbReference type="GO" id="GO:0016491">
    <property type="term" value="F:oxidoreductase activity"/>
    <property type="evidence" value="ECO:0007669"/>
    <property type="project" value="UniProtKB-KW"/>
</dbReference>
<dbReference type="EMBL" id="NBXA01000026">
    <property type="protein sequence ID" value="RFA07619.1"/>
    <property type="molecule type" value="Genomic_DNA"/>
</dbReference>
<dbReference type="InterPro" id="IPR011032">
    <property type="entry name" value="GroES-like_sf"/>
</dbReference>
<dbReference type="RefSeq" id="WP_116284158.1">
    <property type="nucleotide sequence ID" value="NZ_NBXA01000026.1"/>
</dbReference>
<dbReference type="CDD" id="cd08232">
    <property type="entry name" value="idonate-5-DH"/>
    <property type="match status" value="1"/>
</dbReference>
<evidence type="ECO:0000256" key="1">
    <source>
        <dbReference type="ARBA" id="ARBA00001947"/>
    </source>
</evidence>
<evidence type="ECO:0000256" key="3">
    <source>
        <dbReference type="ARBA" id="ARBA00022723"/>
    </source>
</evidence>
<proteinExistence type="inferred from homology"/>
<dbReference type="OrthoDB" id="9797931at2"/>
<dbReference type="Gene3D" id="3.40.50.720">
    <property type="entry name" value="NAD(P)-binding Rossmann-like Domain"/>
    <property type="match status" value="1"/>
</dbReference>
<dbReference type="Pfam" id="PF08240">
    <property type="entry name" value="ADH_N"/>
    <property type="match status" value="1"/>
</dbReference>
<dbReference type="PANTHER" id="PTHR43161">
    <property type="entry name" value="SORBITOL DEHYDROGENASE"/>
    <property type="match status" value="1"/>
</dbReference>
<dbReference type="AlphaFoldDB" id="A0A3E0VD92"/>
<feature type="domain" description="Enoyl reductase (ER)" evidence="7">
    <location>
        <begin position="8"/>
        <end position="338"/>
    </location>
</feature>
<dbReference type="InterPro" id="IPR002328">
    <property type="entry name" value="ADH_Zn_CS"/>
</dbReference>
<keyword evidence="4 6" id="KW-0862">Zinc</keyword>
<dbReference type="Pfam" id="PF00107">
    <property type="entry name" value="ADH_zinc_N"/>
    <property type="match status" value="1"/>
</dbReference>
<comment type="caution">
    <text evidence="8">The sequence shown here is derived from an EMBL/GenBank/DDBJ whole genome shotgun (WGS) entry which is preliminary data.</text>
</comment>
<dbReference type="InterPro" id="IPR036291">
    <property type="entry name" value="NAD(P)-bd_dom_sf"/>
</dbReference>
<dbReference type="Gene3D" id="3.90.180.10">
    <property type="entry name" value="Medium-chain alcohol dehydrogenases, catalytic domain"/>
    <property type="match status" value="1"/>
</dbReference>
<name>A0A3E0VD92_9MICO</name>
<comment type="similarity">
    <text evidence="2 6">Belongs to the zinc-containing alcohol dehydrogenase family.</text>
</comment>
<dbReference type="GO" id="GO:0008270">
    <property type="term" value="F:zinc ion binding"/>
    <property type="evidence" value="ECO:0007669"/>
    <property type="project" value="InterPro"/>
</dbReference>
<evidence type="ECO:0000256" key="2">
    <source>
        <dbReference type="ARBA" id="ARBA00008072"/>
    </source>
</evidence>
<dbReference type="InterPro" id="IPR013154">
    <property type="entry name" value="ADH-like_N"/>
</dbReference>
<evidence type="ECO:0000313" key="8">
    <source>
        <dbReference type="EMBL" id="RFA07619.1"/>
    </source>
</evidence>
<evidence type="ECO:0000256" key="6">
    <source>
        <dbReference type="RuleBase" id="RU361277"/>
    </source>
</evidence>
<dbReference type="SUPFAM" id="SSF51735">
    <property type="entry name" value="NAD(P)-binding Rossmann-fold domains"/>
    <property type="match status" value="1"/>
</dbReference>
<organism evidence="8 9">
    <name type="scientific">Subtercola boreus</name>
    <dbReference type="NCBI Taxonomy" id="120213"/>
    <lineage>
        <taxon>Bacteria</taxon>
        <taxon>Bacillati</taxon>
        <taxon>Actinomycetota</taxon>
        <taxon>Actinomycetes</taxon>
        <taxon>Micrococcales</taxon>
        <taxon>Microbacteriaceae</taxon>
        <taxon>Subtercola</taxon>
    </lineage>
</organism>
<dbReference type="SMART" id="SM00829">
    <property type="entry name" value="PKS_ER"/>
    <property type="match status" value="1"/>
</dbReference>
<evidence type="ECO:0000313" key="9">
    <source>
        <dbReference type="Proteomes" id="UP000256709"/>
    </source>
</evidence>
<dbReference type="PROSITE" id="PS00059">
    <property type="entry name" value="ADH_ZINC"/>
    <property type="match status" value="1"/>
</dbReference>
<comment type="cofactor">
    <cofactor evidence="1 6">
        <name>Zn(2+)</name>
        <dbReference type="ChEBI" id="CHEBI:29105"/>
    </cofactor>
</comment>
<dbReference type="InterPro" id="IPR020843">
    <property type="entry name" value="ER"/>
</dbReference>
<accession>A0A3E0VD92</accession>
<keyword evidence="3 6" id="KW-0479">Metal-binding</keyword>
<gene>
    <name evidence="8" type="ORF">B7R21_15705</name>
</gene>
<dbReference type="InterPro" id="IPR013149">
    <property type="entry name" value="ADH-like_C"/>
</dbReference>
<protein>
    <submittedName>
        <fullName evidence="8">L-idonate 5-dehydrogenase</fullName>
    </submittedName>
</protein>
<evidence type="ECO:0000259" key="7">
    <source>
        <dbReference type="SMART" id="SM00829"/>
    </source>
</evidence>
<dbReference type="SUPFAM" id="SSF50129">
    <property type="entry name" value="GroES-like"/>
    <property type="match status" value="1"/>
</dbReference>